<reference evidence="1 2" key="1">
    <citation type="submission" date="2024-03" db="EMBL/GenBank/DDBJ databases">
        <authorList>
            <person name="Martinez-Hernandez J."/>
        </authorList>
    </citation>
    <scope>NUCLEOTIDE SEQUENCE [LARGE SCALE GENOMIC DNA]</scope>
</reference>
<protein>
    <recommendedName>
        <fullName evidence="3">Prolamin-like domain-containing protein</fullName>
    </recommendedName>
</protein>
<accession>A0AAV1XYE1</accession>
<comment type="caution">
    <text evidence="1">The sequence shown here is derived from an EMBL/GenBank/DDBJ whole genome shotgun (WGS) entry which is preliminary data.</text>
</comment>
<gene>
    <name evidence="1" type="ORF">LLUT_LOCUS27303</name>
</gene>
<evidence type="ECO:0000313" key="1">
    <source>
        <dbReference type="EMBL" id="CAL0326243.1"/>
    </source>
</evidence>
<evidence type="ECO:0008006" key="3">
    <source>
        <dbReference type="Google" id="ProtNLM"/>
    </source>
</evidence>
<organism evidence="1 2">
    <name type="scientific">Lupinus luteus</name>
    <name type="common">European yellow lupine</name>
    <dbReference type="NCBI Taxonomy" id="3873"/>
    <lineage>
        <taxon>Eukaryota</taxon>
        <taxon>Viridiplantae</taxon>
        <taxon>Streptophyta</taxon>
        <taxon>Embryophyta</taxon>
        <taxon>Tracheophyta</taxon>
        <taxon>Spermatophyta</taxon>
        <taxon>Magnoliopsida</taxon>
        <taxon>eudicotyledons</taxon>
        <taxon>Gunneridae</taxon>
        <taxon>Pentapetalae</taxon>
        <taxon>rosids</taxon>
        <taxon>fabids</taxon>
        <taxon>Fabales</taxon>
        <taxon>Fabaceae</taxon>
        <taxon>Papilionoideae</taxon>
        <taxon>50 kb inversion clade</taxon>
        <taxon>genistoids sensu lato</taxon>
        <taxon>core genistoids</taxon>
        <taxon>Genisteae</taxon>
        <taxon>Lupinus</taxon>
    </lineage>
</organism>
<evidence type="ECO:0000313" key="2">
    <source>
        <dbReference type="Proteomes" id="UP001497480"/>
    </source>
</evidence>
<dbReference type="AlphaFoldDB" id="A0AAV1XYE1"/>
<sequence>MMLPSAFSKNSQPSSRICRQTSMIRHHQAEPVTSAATTFFNFSSTVKFLQSQQPETSLAEGMNDDVEVPRPPNSERFSIFEFGLVAATNEKITLAGYCLVSEDLEPCCWEILPVVDSNYPQFCVVF</sequence>
<proteinExistence type="predicted"/>
<name>A0AAV1XYE1_LUPLU</name>
<dbReference type="EMBL" id="CAXHTB010000019">
    <property type="protein sequence ID" value="CAL0326243.1"/>
    <property type="molecule type" value="Genomic_DNA"/>
</dbReference>
<dbReference type="Proteomes" id="UP001497480">
    <property type="component" value="Unassembled WGS sequence"/>
</dbReference>
<keyword evidence="2" id="KW-1185">Reference proteome</keyword>